<sequence>MMVRATCCCIYGVCGTRDYSLFIDYVYKSIPAHEMYLLQQIELCPDQILHAWKISQNPQVSEVFEIEVVSSEEDAEEAVLFWKAYFSSLGETVIDGRHVGDTFSRF</sequence>
<evidence type="ECO:0000313" key="2">
    <source>
        <dbReference type="Proteomes" id="UP000001971"/>
    </source>
</evidence>
<organism evidence="1 2">
    <name type="scientific">Yersinia pestis bv. Antiqua (strain Antiqua)</name>
    <dbReference type="NCBI Taxonomy" id="360102"/>
    <lineage>
        <taxon>Bacteria</taxon>
        <taxon>Pseudomonadati</taxon>
        <taxon>Pseudomonadota</taxon>
        <taxon>Gammaproteobacteria</taxon>
        <taxon>Enterobacterales</taxon>
        <taxon>Yersiniaceae</taxon>
        <taxon>Yersinia</taxon>
    </lineage>
</organism>
<dbReference type="HOGENOM" id="CLU_2222243_0_0_6"/>
<name>A0A0E1NPB4_YERPA</name>
<accession>A0A0E1NPB4</accession>
<proteinExistence type="predicted"/>
<dbReference type="PATRIC" id="fig|360102.15.peg.3788"/>
<dbReference type="EMBL" id="CP000308">
    <property type="protein sequence ID" value="ABG12714.1"/>
    <property type="molecule type" value="Genomic_DNA"/>
</dbReference>
<gene>
    <name evidence="1" type="ordered locus">YPA_0746</name>
</gene>
<dbReference type="KEGG" id="ypa:YPA_0746"/>
<evidence type="ECO:0000313" key="1">
    <source>
        <dbReference type="EMBL" id="ABG12714.1"/>
    </source>
</evidence>
<reference evidence="1 2" key="1">
    <citation type="journal article" date="2006" name="J. Bacteriol.">
        <title>Complete genome sequence of Yersinia pestis strains Antiqua and Nepal516: evidence of gene reduction in an emerging pathogen.</title>
        <authorList>
            <person name="Chain P.S."/>
            <person name="Hu P."/>
            <person name="Malfatti S.A."/>
            <person name="Radnedge L."/>
            <person name="Larimer F."/>
            <person name="Vergez L.M."/>
            <person name="Worsham P."/>
            <person name="Chu M.C."/>
            <person name="Andersen G.L."/>
        </authorList>
    </citation>
    <scope>NUCLEOTIDE SEQUENCE [LARGE SCALE GENOMIC DNA]</scope>
    <source>
        <strain evidence="1 2">Antiqua</strain>
    </source>
</reference>
<dbReference type="AlphaFoldDB" id="A0A0E1NPB4"/>
<protein>
    <submittedName>
        <fullName evidence="1">Uncharacterized protein</fullName>
    </submittedName>
</protein>
<dbReference type="Proteomes" id="UP000001971">
    <property type="component" value="Chromosome"/>
</dbReference>